<protein>
    <recommendedName>
        <fullName evidence="1">FAD-dependent urate hydroxylase HpyO/Asp monooxygenase CreE-like FAD/NAD(P)-binding domain-containing protein</fullName>
    </recommendedName>
</protein>
<dbReference type="Proteomes" id="UP000317366">
    <property type="component" value="Unassembled WGS sequence"/>
</dbReference>
<dbReference type="AlphaFoldDB" id="A0A538SRS4"/>
<evidence type="ECO:0000313" key="4">
    <source>
        <dbReference type="Proteomes" id="UP000317366"/>
    </source>
</evidence>
<dbReference type="Gene3D" id="3.50.50.60">
    <property type="entry name" value="FAD/NAD(P)-binding domain"/>
    <property type="match status" value="1"/>
</dbReference>
<dbReference type="InterPro" id="IPR038732">
    <property type="entry name" value="HpyO/CreE_NAD-binding"/>
</dbReference>
<accession>A0A538SRS4</accession>
<dbReference type="InterPro" id="IPR036188">
    <property type="entry name" value="FAD/NAD-bd_sf"/>
</dbReference>
<feature type="domain" description="FAD-dependent urate hydroxylase HpyO/Asp monooxygenase CreE-like FAD/NAD(P)-binding" evidence="1">
    <location>
        <begin position="19"/>
        <end position="168"/>
    </location>
</feature>
<sequence length="478" mass="51617">MEQPSPADCMGLTETPRLAVIGAGFTGSLTATQLLRNATKPFDLLLLERRPPFGSGTAFATSLPCHLLNVPVSRMSAIAGEPDHLLRWLANGGSPEPSLASESAYLPRQVYGAYVEHTLRAAAESSCARLVRMVGEAVSIDAAEQGARIRLRDGTSIEARCVVLAIGNPPPSDPLGEVSPPSSRRYVGDPWDPAALDGLEPGDPVLTIGSNLTMVDIALALEYRSHRGPIVAVSTHGLLPHPHEENLPPAWEPRVGGQALTPRRLIQAMREEVSAAAKAGVGWRSVVDSMRPKTGLIWASWPDRERRRFLRHARPYWEVHRHRMAPENARTIAALRRSGQLRVEAGRIVGAREGRSSIEVRVIRRGSAAPQTFDVSRVVNCTGPEMQYRLSRDPLVRDLLARGLARPGPLGLGFDAGERGALIGADGRPSTVLFTLGPPLKGLFWETTAVPEIREQAASLAALLGPRFSSPEPLSPEL</sequence>
<proteinExistence type="predicted"/>
<evidence type="ECO:0000313" key="5">
    <source>
        <dbReference type="Proteomes" id="UP000319829"/>
    </source>
</evidence>
<dbReference type="Proteomes" id="UP000319829">
    <property type="component" value="Unassembled WGS sequence"/>
</dbReference>
<dbReference type="EMBL" id="VBOU01000077">
    <property type="protein sequence ID" value="TMQ54069.1"/>
    <property type="molecule type" value="Genomic_DNA"/>
</dbReference>
<dbReference type="InterPro" id="IPR052189">
    <property type="entry name" value="L-asp_N-monooxygenase_NS-form"/>
</dbReference>
<name>A0A538SRS4_UNCEI</name>
<comment type="caution">
    <text evidence="2">The sequence shown here is derived from an EMBL/GenBank/DDBJ whole genome shotgun (WGS) entry which is preliminary data.</text>
</comment>
<evidence type="ECO:0000313" key="3">
    <source>
        <dbReference type="EMBL" id="TMQ62438.1"/>
    </source>
</evidence>
<gene>
    <name evidence="2" type="ORF">E6K74_07460</name>
    <name evidence="3" type="ORF">E6K77_07420</name>
</gene>
<dbReference type="Pfam" id="PF13454">
    <property type="entry name" value="NAD_binding_9"/>
    <property type="match status" value="1"/>
</dbReference>
<evidence type="ECO:0000313" key="2">
    <source>
        <dbReference type="EMBL" id="TMQ54069.1"/>
    </source>
</evidence>
<dbReference type="SUPFAM" id="SSF51905">
    <property type="entry name" value="FAD/NAD(P)-binding domain"/>
    <property type="match status" value="1"/>
</dbReference>
<dbReference type="EMBL" id="VBOX01000078">
    <property type="protein sequence ID" value="TMQ62438.1"/>
    <property type="molecule type" value="Genomic_DNA"/>
</dbReference>
<reference evidence="4 5" key="1">
    <citation type="journal article" date="2019" name="Nat. Microbiol.">
        <title>Mediterranean grassland soil C-N compound turnover is dependent on rainfall and depth, and is mediated by genomically divergent microorganisms.</title>
        <authorList>
            <person name="Diamond S."/>
            <person name="Andeer P.F."/>
            <person name="Li Z."/>
            <person name="Crits-Christoph A."/>
            <person name="Burstein D."/>
            <person name="Anantharaman K."/>
            <person name="Lane K.R."/>
            <person name="Thomas B.C."/>
            <person name="Pan C."/>
            <person name="Northen T.R."/>
            <person name="Banfield J.F."/>
        </authorList>
    </citation>
    <scope>NUCLEOTIDE SEQUENCE [LARGE SCALE GENOMIC DNA]</scope>
    <source>
        <strain evidence="2">WS_4</strain>
        <strain evidence="3">WS_7</strain>
    </source>
</reference>
<dbReference type="PANTHER" id="PTHR40254">
    <property type="entry name" value="BLR0577 PROTEIN"/>
    <property type="match status" value="1"/>
</dbReference>
<dbReference type="PANTHER" id="PTHR40254:SF1">
    <property type="entry name" value="BLR0577 PROTEIN"/>
    <property type="match status" value="1"/>
</dbReference>
<organism evidence="2 5">
    <name type="scientific">Eiseniibacteriota bacterium</name>
    <dbReference type="NCBI Taxonomy" id="2212470"/>
    <lineage>
        <taxon>Bacteria</taxon>
        <taxon>Candidatus Eiseniibacteriota</taxon>
    </lineage>
</organism>
<evidence type="ECO:0000259" key="1">
    <source>
        <dbReference type="Pfam" id="PF13454"/>
    </source>
</evidence>